<dbReference type="Proteomes" id="UP000676951">
    <property type="component" value="Chromosome"/>
</dbReference>
<protein>
    <recommendedName>
        <fullName evidence="6">BA14K family protein</fullName>
    </recommendedName>
</protein>
<dbReference type="KEGG" id="bsei:KMZ68_25890"/>
<dbReference type="EMBL" id="CP076135">
    <property type="protein sequence ID" value="QWG18318.1"/>
    <property type="molecule type" value="Genomic_DNA"/>
</dbReference>
<keyword evidence="1" id="KW-0732">Signal</keyword>
<sequence>MNKSSGVLVAALAVALGPWVVAPAAAAPIGSPRMLQETVGPPAETIQYRRGWRGGYHGGAGIGLGIAGALIGGAIIGAATQPYGYYEGYPPGYYGPAYGVAPPYDPGYAIRNGFVCQPGTVFRGEDGRNHLCQ</sequence>
<feature type="chain" id="PRO_5038278288" description="BA14K family protein" evidence="1">
    <location>
        <begin position="27"/>
        <end position="133"/>
    </location>
</feature>
<dbReference type="AlphaFoldDB" id="A0A975NN96"/>
<evidence type="ECO:0000256" key="1">
    <source>
        <dbReference type="SAM" id="SignalP"/>
    </source>
</evidence>
<evidence type="ECO:0000313" key="3">
    <source>
        <dbReference type="EMBL" id="QWG23370.1"/>
    </source>
</evidence>
<reference evidence="3 4" key="2">
    <citation type="submission" date="2021-06" db="EMBL/GenBank/DDBJ databases">
        <title>Bradyrhizobium sp. S2-11-4 Genome sequencing.</title>
        <authorList>
            <person name="Jin L."/>
        </authorList>
    </citation>
    <scope>NUCLEOTIDE SEQUENCE [LARGE SCALE GENOMIC DNA]</scope>
    <source>
        <strain evidence="3 4">S2-11-4</strain>
    </source>
</reference>
<evidence type="ECO:0000313" key="2">
    <source>
        <dbReference type="EMBL" id="QWG18318.1"/>
    </source>
</evidence>
<gene>
    <name evidence="2" type="ORF">KMZ68_25890</name>
    <name evidence="3" type="ORF">KMZ93_26170</name>
</gene>
<evidence type="ECO:0000313" key="4">
    <source>
        <dbReference type="Proteomes" id="UP000676951"/>
    </source>
</evidence>
<name>A0A975NN96_9BRAD</name>
<organism evidence="2 5">
    <name type="scientific">Bradyrhizobium sediminis</name>
    <dbReference type="NCBI Taxonomy" id="2840469"/>
    <lineage>
        <taxon>Bacteria</taxon>
        <taxon>Pseudomonadati</taxon>
        <taxon>Pseudomonadota</taxon>
        <taxon>Alphaproteobacteria</taxon>
        <taxon>Hyphomicrobiales</taxon>
        <taxon>Nitrobacteraceae</taxon>
        <taxon>Bradyrhizobium</taxon>
    </lineage>
</organism>
<reference evidence="2" key="1">
    <citation type="submission" date="2021-06" db="EMBL/GenBank/DDBJ databases">
        <title>Bradyrhizobium sp. S2-11-2 Genome sequencing.</title>
        <authorList>
            <person name="Jin L."/>
        </authorList>
    </citation>
    <scope>NUCLEOTIDE SEQUENCE</scope>
    <source>
        <strain evidence="2">S2-11-2</strain>
    </source>
</reference>
<dbReference type="Proteomes" id="UP000680805">
    <property type="component" value="Chromosome"/>
</dbReference>
<dbReference type="EMBL" id="CP076136">
    <property type="protein sequence ID" value="QWG23370.1"/>
    <property type="molecule type" value="Genomic_DNA"/>
</dbReference>
<evidence type="ECO:0000313" key="5">
    <source>
        <dbReference type="Proteomes" id="UP000680805"/>
    </source>
</evidence>
<dbReference type="RefSeq" id="WP_215604125.1">
    <property type="nucleotide sequence ID" value="NZ_CP076135.1"/>
</dbReference>
<accession>A0A975NN96</accession>
<keyword evidence="4" id="KW-1185">Reference proteome</keyword>
<feature type="signal peptide" evidence="1">
    <location>
        <begin position="1"/>
        <end position="26"/>
    </location>
</feature>
<proteinExistence type="predicted"/>
<evidence type="ECO:0008006" key="6">
    <source>
        <dbReference type="Google" id="ProtNLM"/>
    </source>
</evidence>